<organism evidence="2 3">
    <name type="scientific">Rhizobium leguminosarum bv. trifolii (strain WSM1325)</name>
    <dbReference type="NCBI Taxonomy" id="395491"/>
    <lineage>
        <taxon>Bacteria</taxon>
        <taxon>Pseudomonadati</taxon>
        <taxon>Pseudomonadota</taxon>
        <taxon>Alphaproteobacteria</taxon>
        <taxon>Hyphomicrobiales</taxon>
        <taxon>Rhizobiaceae</taxon>
        <taxon>Rhizobium/Agrobacterium group</taxon>
        <taxon>Rhizobium</taxon>
    </lineage>
</organism>
<feature type="transmembrane region" description="Helical" evidence="1">
    <location>
        <begin position="66"/>
        <end position="83"/>
    </location>
</feature>
<gene>
    <name evidence="2" type="ordered locus">Rleg_5115</name>
</gene>
<keyword evidence="1" id="KW-0812">Transmembrane</keyword>
<dbReference type="PROSITE" id="PS51257">
    <property type="entry name" value="PROKAR_LIPOPROTEIN"/>
    <property type="match status" value="1"/>
</dbReference>
<evidence type="ECO:0000256" key="1">
    <source>
        <dbReference type="SAM" id="Phobius"/>
    </source>
</evidence>
<evidence type="ECO:0000313" key="2">
    <source>
        <dbReference type="EMBL" id="ACS59328.1"/>
    </source>
</evidence>
<proteinExistence type="predicted"/>
<feature type="transmembrane region" description="Helical" evidence="1">
    <location>
        <begin position="89"/>
        <end position="108"/>
    </location>
</feature>
<dbReference type="Proteomes" id="UP000002256">
    <property type="component" value="Plasmid pR132501"/>
</dbReference>
<keyword evidence="2" id="KW-0614">Plasmid</keyword>
<dbReference type="AlphaFoldDB" id="C6B5H0"/>
<reference evidence="2 3" key="1">
    <citation type="journal article" date="2010" name="Stand. Genomic Sci.">
        <title>Complete genome sequence of Rhizobium leguminosarum bv. trifolii strain WSM1325, an effective microsymbiont of annual Mediterranean clovers.</title>
        <authorList>
            <person name="Reeve W."/>
            <person name="O'Hara G."/>
            <person name="Chain P."/>
            <person name="Ardley J."/>
            <person name="Brau L."/>
            <person name="Nandesena K."/>
            <person name="Tiwari R."/>
            <person name="Copeland A."/>
            <person name="Nolan M."/>
            <person name="Han C."/>
            <person name="Brettin T."/>
            <person name="Land M."/>
            <person name="Ovchinikova G."/>
            <person name="Ivanova N."/>
            <person name="Mavromatis K."/>
            <person name="Markowitz V."/>
            <person name="Kyrpides N."/>
            <person name="Melino V."/>
            <person name="Denton M."/>
            <person name="Yates R."/>
            <person name="Howieson J."/>
        </authorList>
    </citation>
    <scope>NUCLEOTIDE SEQUENCE [LARGE SCALE GENOMIC DNA]</scope>
    <source>
        <strain evidence="3">WSM1325</strain>
        <plasmid evidence="3">Plasmid pR132501</plasmid>
    </source>
</reference>
<accession>C6B5H0</accession>
<keyword evidence="1" id="KW-1133">Transmembrane helix</keyword>
<sequence length="166" mass="18178">MLARPAGYAGAAIAALWAACQIGRLYSSTEPFGPELMNVARNLGIFILPALVLLLAGPFRMWFDRFAPLYPFVLGAGILNIYVQDDALAAGLPMIVLVYPFLVIFALGSRPDDHRRGHGRTEHHFFAAWRQGHGERLAIRRGVSQTPLPEAGFANLPLHPFSGKSE</sequence>
<geneLocation type="plasmid" evidence="2 3">
    <name>pR132501</name>
</geneLocation>
<feature type="transmembrane region" description="Helical" evidence="1">
    <location>
        <begin position="43"/>
        <end position="59"/>
    </location>
</feature>
<protein>
    <submittedName>
        <fullName evidence="2">Uncharacterized protein</fullName>
    </submittedName>
</protein>
<name>C6B5H0_RHILS</name>
<keyword evidence="1" id="KW-0472">Membrane</keyword>
<evidence type="ECO:0000313" key="3">
    <source>
        <dbReference type="Proteomes" id="UP000002256"/>
    </source>
</evidence>
<dbReference type="EMBL" id="CP001623">
    <property type="protein sequence ID" value="ACS59328.1"/>
    <property type="molecule type" value="Genomic_DNA"/>
</dbReference>
<dbReference type="KEGG" id="rlg:Rleg_5115"/>
<dbReference type="HOGENOM" id="CLU_1601356_0_0_5"/>